<comment type="function">
    <text evidence="2">Endopeptidase that degrades small peptides of less than 7 kDa, such as glucagon and insulin.</text>
</comment>
<dbReference type="GO" id="GO:0004222">
    <property type="term" value="F:metalloendopeptidase activity"/>
    <property type="evidence" value="ECO:0007669"/>
    <property type="project" value="UniProtKB-EC"/>
</dbReference>
<feature type="domain" description="Peptidase M16 C-terminal" evidence="16">
    <location>
        <begin position="191"/>
        <end position="371"/>
    </location>
</feature>
<protein>
    <recommendedName>
        <fullName evidence="5">Protease 3</fullName>
        <ecNumber evidence="4">3.4.24.55</ecNumber>
    </recommendedName>
    <alternativeName>
        <fullName evidence="13">Pitrilysin</fullName>
    </alternativeName>
    <alternativeName>
        <fullName evidence="12">Protease III</fullName>
    </alternativeName>
    <alternativeName>
        <fullName evidence="11">Protease pi</fullName>
    </alternativeName>
</protein>
<keyword evidence="6" id="KW-0645">Protease</keyword>
<dbReference type="InterPro" id="IPR011765">
    <property type="entry name" value="Pept_M16_N"/>
</dbReference>
<evidence type="ECO:0000259" key="18">
    <source>
        <dbReference type="Pfam" id="PF22456"/>
    </source>
</evidence>
<feature type="domain" description="Peptidase M16 N-terminal" evidence="15">
    <location>
        <begin position="31"/>
        <end position="166"/>
    </location>
</feature>
<keyword evidence="10" id="KW-0482">Metalloprotease</keyword>
<dbReference type="Pfam" id="PF00675">
    <property type="entry name" value="Peptidase_M16"/>
    <property type="match status" value="1"/>
</dbReference>
<evidence type="ECO:0000256" key="14">
    <source>
        <dbReference type="RuleBase" id="RU004447"/>
    </source>
</evidence>
<keyword evidence="7" id="KW-0479">Metal-binding</keyword>
<dbReference type="InterPro" id="IPR050626">
    <property type="entry name" value="Peptidase_M16"/>
</dbReference>
<sequence>MTQARTDFIPESSPHDPHEYKWIWLQGHFPVLLVHMPEAQQSAAAFAVNAGHFHDPDDAPGIAHFLEHMLFLGSERWPAPESFGQFIQQNSGHYNAWTGTEHSNYYFSVQPSAFAEGLDRFSSLIREPRFDLDWVEKERQSIEAEYRLKQKDELRRLYEVHKATANSSHPFAKFSVGNAETLADQPDRAIRDRLKDFYIQHYCPRNSTLVLTGPQSLIDLEKLAHAYFDEFAMLPSPQRPSLPDVPMYNESDHGQVIYVRPIKQANRLIVTFPLPGINHDYMHKTTSFIAHLLGHESPGSLCFWLRDQLLITELSAGGGMSGYNFKDFTLNMQLTDAGMMRIDTILQACFQFIRTIAQKGLVDELYQERQQMLALAYRFPESIRPVDFASQLAINMLHYDPIHVVSGDYRMDGLNRSFAAGILEKMTPERARVTVIHQSVPVSKRTQYYHAEYSVSPLRVEQIELFQKDLAQTKFSIPAPNPYIPKRVEPLPFRGDLSEDRAPEYYNQAPGVQLWHRQECTSAAPHAHVYLSLQLPLANASVRNHAISRLWCELGQDALNERFYDAEVAGIHFNLYAQGSGITLHVAGFSDRQPTLLRDLLTTLATLRPSAEQFYTTRDHMCRNWRAMHQHKPINYLFSLLHHRLQKGSYTAQQLAESIRDLDYEHYLNLLPGMLRDAQALLLTIGDIEATTSIELAHWIASNFPVEAMPKSRVARHVTRLERGCADVPFVSAHADAACAWFFQGQTTQLKEKANFLVLNQLFSPQFFNQLRTERQLGYLVGSSYVPMHGLPGLLCYVQSPHYSSNEIHQAMSDFIDDFMKNIENLDEETWLQAKQSVMSHLSERAVGLRARAQRAWSSIINNQGEFGLAEQVIAEVQQLQREAFPTFIESRLLSEASSMVLRSVNQAEK</sequence>
<gene>
    <name evidence="19" type="ORF">CWE11_09180</name>
</gene>
<evidence type="ECO:0000313" key="20">
    <source>
        <dbReference type="Proteomes" id="UP000288405"/>
    </source>
</evidence>
<evidence type="ECO:0000256" key="11">
    <source>
        <dbReference type="ARBA" id="ARBA00029597"/>
    </source>
</evidence>
<evidence type="ECO:0000256" key="12">
    <source>
        <dbReference type="ARBA" id="ARBA00031184"/>
    </source>
</evidence>
<dbReference type="PROSITE" id="PS00143">
    <property type="entry name" value="INSULINASE"/>
    <property type="match status" value="1"/>
</dbReference>
<proteinExistence type="inferred from homology"/>
<name>A0A432WDP7_9GAMM</name>
<evidence type="ECO:0000256" key="1">
    <source>
        <dbReference type="ARBA" id="ARBA00001947"/>
    </source>
</evidence>
<evidence type="ECO:0000256" key="3">
    <source>
        <dbReference type="ARBA" id="ARBA00007261"/>
    </source>
</evidence>
<dbReference type="InterPro" id="IPR007863">
    <property type="entry name" value="Peptidase_M16_C"/>
</dbReference>
<evidence type="ECO:0000256" key="5">
    <source>
        <dbReference type="ARBA" id="ARBA00017565"/>
    </source>
</evidence>
<dbReference type="RefSeq" id="WP_126777316.1">
    <property type="nucleotide sequence ID" value="NZ_PIPM01000009.1"/>
</dbReference>
<evidence type="ECO:0000256" key="9">
    <source>
        <dbReference type="ARBA" id="ARBA00022833"/>
    </source>
</evidence>
<dbReference type="InterPro" id="IPR001431">
    <property type="entry name" value="Pept_M16_Zn_BS"/>
</dbReference>
<dbReference type="InterPro" id="IPR011249">
    <property type="entry name" value="Metalloenz_LuxS/M16"/>
</dbReference>
<comment type="cofactor">
    <cofactor evidence="1">
        <name>Zn(2+)</name>
        <dbReference type="ChEBI" id="CHEBI:29105"/>
    </cofactor>
</comment>
<evidence type="ECO:0000259" key="17">
    <source>
        <dbReference type="Pfam" id="PF16187"/>
    </source>
</evidence>
<organism evidence="19 20">
    <name type="scientific">Aliidiomarina sanyensis</name>
    <dbReference type="NCBI Taxonomy" id="1249555"/>
    <lineage>
        <taxon>Bacteria</taxon>
        <taxon>Pseudomonadati</taxon>
        <taxon>Pseudomonadota</taxon>
        <taxon>Gammaproteobacteria</taxon>
        <taxon>Alteromonadales</taxon>
        <taxon>Idiomarinaceae</taxon>
        <taxon>Aliidiomarina</taxon>
    </lineage>
</organism>
<dbReference type="GO" id="GO:0005737">
    <property type="term" value="C:cytoplasm"/>
    <property type="evidence" value="ECO:0007669"/>
    <property type="project" value="UniProtKB-ARBA"/>
</dbReference>
<accession>A0A432WDP7</accession>
<keyword evidence="8" id="KW-0378">Hydrolase</keyword>
<dbReference type="GO" id="GO:0046872">
    <property type="term" value="F:metal ion binding"/>
    <property type="evidence" value="ECO:0007669"/>
    <property type="project" value="UniProtKB-KW"/>
</dbReference>
<evidence type="ECO:0000256" key="13">
    <source>
        <dbReference type="ARBA" id="ARBA00033450"/>
    </source>
</evidence>
<evidence type="ECO:0000256" key="6">
    <source>
        <dbReference type="ARBA" id="ARBA00022670"/>
    </source>
</evidence>
<dbReference type="OrthoDB" id="9811314at2"/>
<dbReference type="PANTHER" id="PTHR43690:SF18">
    <property type="entry name" value="INSULIN-DEGRADING ENZYME-RELATED"/>
    <property type="match status" value="1"/>
</dbReference>
<evidence type="ECO:0000256" key="8">
    <source>
        <dbReference type="ARBA" id="ARBA00022801"/>
    </source>
</evidence>
<dbReference type="Gene3D" id="3.30.830.10">
    <property type="entry name" value="Metalloenzyme, LuxS/M16 peptidase-like"/>
    <property type="match status" value="4"/>
</dbReference>
<dbReference type="Pfam" id="PF16187">
    <property type="entry name" value="Peptidase_M16_M"/>
    <property type="match status" value="1"/>
</dbReference>
<dbReference type="InterPro" id="IPR054734">
    <property type="entry name" value="PqqF-like_C_4"/>
</dbReference>
<dbReference type="GO" id="GO:0006508">
    <property type="term" value="P:proteolysis"/>
    <property type="evidence" value="ECO:0007669"/>
    <property type="project" value="UniProtKB-KW"/>
</dbReference>
<keyword evidence="20" id="KW-1185">Reference proteome</keyword>
<dbReference type="Pfam" id="PF22456">
    <property type="entry name" value="PqqF-like_C_4"/>
    <property type="match status" value="1"/>
</dbReference>
<evidence type="ECO:0000259" key="15">
    <source>
        <dbReference type="Pfam" id="PF00675"/>
    </source>
</evidence>
<comment type="similarity">
    <text evidence="3 14">Belongs to the peptidase M16 family.</text>
</comment>
<evidence type="ECO:0000313" key="19">
    <source>
        <dbReference type="EMBL" id="RUO30530.1"/>
    </source>
</evidence>
<evidence type="ECO:0000259" key="16">
    <source>
        <dbReference type="Pfam" id="PF05193"/>
    </source>
</evidence>
<evidence type="ECO:0000256" key="7">
    <source>
        <dbReference type="ARBA" id="ARBA00022723"/>
    </source>
</evidence>
<dbReference type="InterPro" id="IPR032632">
    <property type="entry name" value="Peptidase_M16_M"/>
</dbReference>
<dbReference type="EMBL" id="PIPM01000009">
    <property type="protein sequence ID" value="RUO30530.1"/>
    <property type="molecule type" value="Genomic_DNA"/>
</dbReference>
<reference evidence="19 20" key="1">
    <citation type="journal article" date="2011" name="Front. Microbiol.">
        <title>Genomic signatures of strain selection and enhancement in Bacillus atrophaeus var. globigii, a historical biowarfare simulant.</title>
        <authorList>
            <person name="Gibbons H.S."/>
            <person name="Broomall S.M."/>
            <person name="McNew L.A."/>
            <person name="Daligault H."/>
            <person name="Chapman C."/>
            <person name="Bruce D."/>
            <person name="Karavis M."/>
            <person name="Krepps M."/>
            <person name="McGregor P.A."/>
            <person name="Hong C."/>
            <person name="Park K.H."/>
            <person name="Akmal A."/>
            <person name="Feldman A."/>
            <person name="Lin J.S."/>
            <person name="Chang W.E."/>
            <person name="Higgs B.W."/>
            <person name="Demirev P."/>
            <person name="Lindquist J."/>
            <person name="Liem A."/>
            <person name="Fochler E."/>
            <person name="Read T.D."/>
            <person name="Tapia R."/>
            <person name="Johnson S."/>
            <person name="Bishop-Lilly K.A."/>
            <person name="Detter C."/>
            <person name="Han C."/>
            <person name="Sozhamannan S."/>
            <person name="Rosenzweig C.N."/>
            <person name="Skowronski E.W."/>
        </authorList>
    </citation>
    <scope>NUCLEOTIDE SEQUENCE [LARGE SCALE GENOMIC DNA]</scope>
    <source>
        <strain evidence="19 20">GYP-17</strain>
    </source>
</reference>
<evidence type="ECO:0000256" key="10">
    <source>
        <dbReference type="ARBA" id="ARBA00023049"/>
    </source>
</evidence>
<evidence type="ECO:0000256" key="2">
    <source>
        <dbReference type="ARBA" id="ARBA00002184"/>
    </source>
</evidence>
<dbReference type="Pfam" id="PF05193">
    <property type="entry name" value="Peptidase_M16_C"/>
    <property type="match status" value="1"/>
</dbReference>
<feature type="domain" description="Coenzyme PQQ synthesis protein F-like C-terminal lobe" evidence="18">
    <location>
        <begin position="758"/>
        <end position="857"/>
    </location>
</feature>
<feature type="domain" description="Peptidase M16 middle/third" evidence="17">
    <location>
        <begin position="377"/>
        <end position="657"/>
    </location>
</feature>
<evidence type="ECO:0000256" key="4">
    <source>
        <dbReference type="ARBA" id="ARBA00012449"/>
    </source>
</evidence>
<dbReference type="Proteomes" id="UP000288405">
    <property type="component" value="Unassembled WGS sequence"/>
</dbReference>
<comment type="caution">
    <text evidence="19">The sequence shown here is derived from an EMBL/GenBank/DDBJ whole genome shotgun (WGS) entry which is preliminary data.</text>
</comment>
<dbReference type="SUPFAM" id="SSF63411">
    <property type="entry name" value="LuxS/MPP-like metallohydrolase"/>
    <property type="match status" value="4"/>
</dbReference>
<keyword evidence="9" id="KW-0862">Zinc</keyword>
<dbReference type="FunFam" id="3.30.830.10:FF:000012">
    <property type="entry name" value="Protease 3"/>
    <property type="match status" value="1"/>
</dbReference>
<dbReference type="EC" id="3.4.24.55" evidence="4"/>
<dbReference type="PANTHER" id="PTHR43690">
    <property type="entry name" value="NARDILYSIN"/>
    <property type="match status" value="1"/>
</dbReference>
<dbReference type="AlphaFoldDB" id="A0A432WDP7"/>